<feature type="transmembrane region" description="Helical" evidence="1">
    <location>
        <begin position="406"/>
        <end position="424"/>
    </location>
</feature>
<feature type="transmembrane region" description="Helical" evidence="1">
    <location>
        <begin position="46"/>
        <end position="62"/>
    </location>
</feature>
<feature type="transmembrane region" description="Helical" evidence="1">
    <location>
        <begin position="283"/>
        <end position="305"/>
    </location>
</feature>
<feature type="transmembrane region" description="Helical" evidence="1">
    <location>
        <begin position="384"/>
        <end position="401"/>
    </location>
</feature>
<keyword evidence="1" id="KW-0812">Transmembrane</keyword>
<gene>
    <name evidence="2" type="ORF">COT50_03755</name>
</gene>
<keyword evidence="1" id="KW-1133">Transmembrane helix</keyword>
<name>A0A2H0XB01_UNCKA</name>
<feature type="transmembrane region" description="Helical" evidence="1">
    <location>
        <begin position="144"/>
        <end position="174"/>
    </location>
</feature>
<feature type="non-terminal residue" evidence="2">
    <location>
        <position position="1"/>
    </location>
</feature>
<feature type="transmembrane region" description="Helical" evidence="1">
    <location>
        <begin position="436"/>
        <end position="458"/>
    </location>
</feature>
<reference evidence="3" key="1">
    <citation type="submission" date="2017-09" db="EMBL/GenBank/DDBJ databases">
        <title>Depth-based differentiation of microbial function through sediment-hosted aquifers and enrichment of novel symbionts in the deep terrestrial subsurface.</title>
        <authorList>
            <person name="Probst A.J."/>
            <person name="Ladd B."/>
            <person name="Jarett J.K."/>
            <person name="Geller-Mcgrath D.E."/>
            <person name="Sieber C.M.K."/>
            <person name="Emerson J.B."/>
            <person name="Anantharaman K."/>
            <person name="Thomas B.C."/>
            <person name="Malmstrom R."/>
            <person name="Stieglmeier M."/>
            <person name="Klingl A."/>
            <person name="Woyke T."/>
            <person name="Ryan C.M."/>
            <person name="Banfield J.F."/>
        </authorList>
    </citation>
    <scope>NUCLEOTIDE SEQUENCE [LARGE SCALE GENOMIC DNA]</scope>
</reference>
<comment type="caution">
    <text evidence="2">The sequence shown here is derived from an EMBL/GenBank/DDBJ whole genome shotgun (WGS) entry which is preliminary data.</text>
</comment>
<sequence length="636" mass="72993">IKQALAHIKTNLPHPIIFLLSLVLSLVSCLYWLLHYSNVYYGNNTSWITWLLAVTTLLYSVYPQKIKRARAKSPALIILVSVLFLYLLSHLWNFSTAPWNQNGLFDDAAWDIYFAKNHVLNNQPIQPAYFDNVGYISREVVFHYYISVFFIVFGYNLLIFNISLLVLGFITVLFTTLIIHELFKNPLVTALSALIVNFFPLHYTQIFMGHRYAIVAPLMVVSLYYLYTAFSNRSNIRAVLSGIFAALCFGSGIMGRQYLYGLALSTVVVCFTTKFFKRKDWISISVIWLASFVVSATPLLIYILFHYSQYSNREQGLLMEFTTTYRNGGLIALKPYIINLTDIFFAPQTYRRFFMDDYYAIPLPYYLLLLPGLAIVVLKKHFEIFFLSVIPVIAAFLSGAYDFRILLATPIWVITIAFGANFILTSTSRTNLVVSALGKVFVGLMIGTGFLSSTVYLWSISKDPNHIRLLPHNDVAVSRLIQDIVIGTPNPSPNMKWNEFDRKADMLLVPFDTLVSPKSAYAVAHLYLQNYNDTKILSFINQGTQLLETPERIYDINVQAIKDYESRGKDLKLVWEVTDKTDKIVNMFRKYKDYGVESFYSGEVDSNKFSLYVLTIYNKNIQQFKQGVARETYNNI</sequence>
<feature type="transmembrane region" description="Helical" evidence="1">
    <location>
        <begin position="209"/>
        <end position="227"/>
    </location>
</feature>
<dbReference type="EMBL" id="PEYU01000083">
    <property type="protein sequence ID" value="PIS22103.1"/>
    <property type="molecule type" value="Genomic_DNA"/>
</dbReference>
<dbReference type="AlphaFoldDB" id="A0A2H0XB01"/>
<dbReference type="Proteomes" id="UP000231252">
    <property type="component" value="Unassembled WGS sequence"/>
</dbReference>
<feature type="transmembrane region" description="Helical" evidence="1">
    <location>
        <begin position="74"/>
        <end position="92"/>
    </location>
</feature>
<keyword evidence="1" id="KW-0472">Membrane</keyword>
<feature type="transmembrane region" description="Helical" evidence="1">
    <location>
        <begin position="234"/>
        <end position="252"/>
    </location>
</feature>
<proteinExistence type="predicted"/>
<accession>A0A2H0XB01</accession>
<evidence type="ECO:0000256" key="1">
    <source>
        <dbReference type="SAM" id="Phobius"/>
    </source>
</evidence>
<evidence type="ECO:0000313" key="3">
    <source>
        <dbReference type="Proteomes" id="UP000231252"/>
    </source>
</evidence>
<feature type="transmembrane region" description="Helical" evidence="1">
    <location>
        <begin position="325"/>
        <end position="346"/>
    </location>
</feature>
<feature type="transmembrane region" description="Helical" evidence="1">
    <location>
        <begin position="12"/>
        <end position="34"/>
    </location>
</feature>
<feature type="transmembrane region" description="Helical" evidence="1">
    <location>
        <begin position="358"/>
        <end position="378"/>
    </location>
</feature>
<evidence type="ECO:0000313" key="2">
    <source>
        <dbReference type="EMBL" id="PIS22103.1"/>
    </source>
</evidence>
<organism evidence="2 3">
    <name type="scientific">candidate division WWE3 bacterium CG08_land_8_20_14_0_20_41_10</name>
    <dbReference type="NCBI Taxonomy" id="1975085"/>
    <lineage>
        <taxon>Bacteria</taxon>
        <taxon>Katanobacteria</taxon>
    </lineage>
</organism>
<protein>
    <submittedName>
        <fullName evidence="2">Uncharacterized protein</fullName>
    </submittedName>
</protein>